<evidence type="ECO:0000256" key="1">
    <source>
        <dbReference type="ARBA" id="ARBA00005017"/>
    </source>
</evidence>
<evidence type="ECO:0000313" key="10">
    <source>
        <dbReference type="Proteomes" id="UP000198556"/>
    </source>
</evidence>
<evidence type="ECO:0000256" key="3">
    <source>
        <dbReference type="ARBA" id="ARBA00022679"/>
    </source>
</evidence>
<dbReference type="InterPro" id="IPR020568">
    <property type="entry name" value="Ribosomal_Su5_D2-typ_SF"/>
</dbReference>
<proteinExistence type="predicted"/>
<evidence type="ECO:0000259" key="7">
    <source>
        <dbReference type="Pfam" id="PF00288"/>
    </source>
</evidence>
<dbReference type="STRING" id="137733.SAMN05421767_1109"/>
<keyword evidence="5 9" id="KW-0418">Kinase</keyword>
<dbReference type="InterPro" id="IPR006204">
    <property type="entry name" value="GHMP_kinase_N_dom"/>
</dbReference>
<dbReference type="RefSeq" id="WP_089746323.1">
    <property type="nucleotide sequence ID" value="NZ_FOGF01000010.1"/>
</dbReference>
<dbReference type="NCBIfam" id="TIGR01220">
    <property type="entry name" value="Pmev_kin_Gr_pos"/>
    <property type="match status" value="1"/>
</dbReference>
<evidence type="ECO:0000256" key="4">
    <source>
        <dbReference type="ARBA" id="ARBA00022741"/>
    </source>
</evidence>
<reference evidence="9 10" key="1">
    <citation type="submission" date="2016-10" db="EMBL/GenBank/DDBJ databases">
        <authorList>
            <person name="de Groot N.N."/>
        </authorList>
    </citation>
    <scope>NUCLEOTIDE SEQUENCE [LARGE SCALE GENOMIC DNA]</scope>
    <source>
        <strain evidence="9 10">DSM 15827</strain>
    </source>
</reference>
<dbReference type="InterPro" id="IPR036554">
    <property type="entry name" value="GHMP_kinase_C_sf"/>
</dbReference>
<dbReference type="UniPathway" id="UPA00057">
    <property type="reaction ID" value="UER00099"/>
</dbReference>
<sequence length="367" mass="40801">MSFSVSKKIPGKLFLAGEYAVVEAGQPAIVAAIDHYLTVTIEQSSTNGGTIRSSLDPDVTINWHRTNEKIMFSKEAYPQMLAAMRITEEFLAEQDYPVLNYHLVVASDLDDVNSNKKYGLGSSGAVTVATIRSLLSFYQYPATALLVYKLAVLAQLRLNCNGSFGDLAASSFGGLLHYASTDKKWLAQQLQKLSIQQLVTKDWPGLVIERLELPNPLSLLVGWTKSPASTDHLVKYTQQEKLHHKDYYKSFLKNSKSVVKELVQASYKQDIRRLTECIYRNRVLLQDFAKTMNFTLETPELAKMCDICYNYQAVAKSSGAGGGDCGICLVSSQKQRQDIIEHWAAENIEALPISIAPQLDYQGGVNK</sequence>
<comment type="pathway">
    <text evidence="1">Isoprenoid biosynthesis; isopentenyl diphosphate biosynthesis via mevalonate pathway; isopentenyl diphosphate from (R)-mevalonate: step 2/3.</text>
</comment>
<dbReference type="InterPro" id="IPR005917">
    <property type="entry name" value="Pmev_kinase_bact"/>
</dbReference>
<dbReference type="SUPFAM" id="SSF54211">
    <property type="entry name" value="Ribosomal protein S5 domain 2-like"/>
    <property type="match status" value="1"/>
</dbReference>
<evidence type="ECO:0000256" key="2">
    <source>
        <dbReference type="ARBA" id="ARBA00012958"/>
    </source>
</evidence>
<keyword evidence="6" id="KW-0067">ATP-binding</keyword>
<name>A0A1H9JRB3_9LACT</name>
<dbReference type="Pfam" id="PF00288">
    <property type="entry name" value="GHMP_kinases_N"/>
    <property type="match status" value="1"/>
</dbReference>
<dbReference type="GO" id="GO:0004631">
    <property type="term" value="F:phosphomevalonate kinase activity"/>
    <property type="evidence" value="ECO:0007669"/>
    <property type="project" value="UniProtKB-EC"/>
</dbReference>
<feature type="domain" description="GHMP kinase C-terminal" evidence="8">
    <location>
        <begin position="263"/>
        <end position="346"/>
    </location>
</feature>
<dbReference type="PRINTS" id="PR00959">
    <property type="entry name" value="MEVGALKINASE"/>
</dbReference>
<evidence type="ECO:0000256" key="5">
    <source>
        <dbReference type="ARBA" id="ARBA00022777"/>
    </source>
</evidence>
<dbReference type="PANTHER" id="PTHR31814:SF2">
    <property type="entry name" value="PHOSPHOMEVALONATE KINASE"/>
    <property type="match status" value="1"/>
</dbReference>
<dbReference type="InterPro" id="IPR014721">
    <property type="entry name" value="Ribsml_uS5_D2-typ_fold_subgr"/>
</dbReference>
<keyword evidence="10" id="KW-1185">Reference proteome</keyword>
<dbReference type="Pfam" id="PF08544">
    <property type="entry name" value="GHMP_kinases_C"/>
    <property type="match status" value="1"/>
</dbReference>
<accession>A0A1H9JRB3</accession>
<feature type="domain" description="GHMP kinase N-terminal" evidence="7">
    <location>
        <begin position="99"/>
        <end position="174"/>
    </location>
</feature>
<gene>
    <name evidence="9" type="ORF">SAMN05421767_1109</name>
</gene>
<keyword evidence="4" id="KW-0547">Nucleotide-binding</keyword>
<dbReference type="AlphaFoldDB" id="A0A1H9JRB3"/>
<dbReference type="GO" id="GO:0019287">
    <property type="term" value="P:isopentenyl diphosphate biosynthetic process, mevalonate pathway"/>
    <property type="evidence" value="ECO:0007669"/>
    <property type="project" value="UniProtKB-UniPathway"/>
</dbReference>
<dbReference type="Gene3D" id="3.30.70.890">
    <property type="entry name" value="GHMP kinase, C-terminal domain"/>
    <property type="match status" value="1"/>
</dbReference>
<dbReference type="EC" id="2.7.4.2" evidence="2"/>
<evidence type="ECO:0000259" key="8">
    <source>
        <dbReference type="Pfam" id="PF08544"/>
    </source>
</evidence>
<dbReference type="PANTHER" id="PTHR31814">
    <property type="match status" value="1"/>
</dbReference>
<evidence type="ECO:0000313" key="9">
    <source>
        <dbReference type="EMBL" id="SEQ89377.1"/>
    </source>
</evidence>
<dbReference type="SUPFAM" id="SSF55060">
    <property type="entry name" value="GHMP Kinase, C-terminal domain"/>
    <property type="match status" value="1"/>
</dbReference>
<keyword evidence="3" id="KW-0808">Transferase</keyword>
<dbReference type="InterPro" id="IPR013750">
    <property type="entry name" value="GHMP_kinase_C_dom"/>
</dbReference>
<protein>
    <recommendedName>
        <fullName evidence="2">phosphomevalonate kinase</fullName>
        <ecNumber evidence="2">2.7.4.2</ecNumber>
    </recommendedName>
</protein>
<evidence type="ECO:0000256" key="6">
    <source>
        <dbReference type="ARBA" id="ARBA00022840"/>
    </source>
</evidence>
<dbReference type="EMBL" id="FOGF01000010">
    <property type="protein sequence ID" value="SEQ89377.1"/>
    <property type="molecule type" value="Genomic_DNA"/>
</dbReference>
<dbReference type="GO" id="GO:0005524">
    <property type="term" value="F:ATP binding"/>
    <property type="evidence" value="ECO:0007669"/>
    <property type="project" value="UniProtKB-KW"/>
</dbReference>
<dbReference type="Proteomes" id="UP000198556">
    <property type="component" value="Unassembled WGS sequence"/>
</dbReference>
<organism evidence="9 10">
    <name type="scientific">Granulicatella balaenopterae</name>
    <dbReference type="NCBI Taxonomy" id="137733"/>
    <lineage>
        <taxon>Bacteria</taxon>
        <taxon>Bacillati</taxon>
        <taxon>Bacillota</taxon>
        <taxon>Bacilli</taxon>
        <taxon>Lactobacillales</taxon>
        <taxon>Carnobacteriaceae</taxon>
        <taxon>Granulicatella</taxon>
    </lineage>
</organism>
<dbReference type="Gene3D" id="3.30.230.10">
    <property type="match status" value="1"/>
</dbReference>
<dbReference type="OrthoDB" id="1522677at2"/>
<dbReference type="InterPro" id="IPR035102">
    <property type="entry name" value="Phosphomevalonate_kinase"/>
</dbReference>